<dbReference type="AlphaFoldDB" id="A0A0R3M6I4"/>
<name>A0A0R3M6I4_9BRAD</name>
<protein>
    <recommendedName>
        <fullName evidence="4">HTH crp-type domain-containing protein</fullName>
    </recommendedName>
</protein>
<evidence type="ECO:0000256" key="3">
    <source>
        <dbReference type="ARBA" id="ARBA00023163"/>
    </source>
</evidence>
<dbReference type="STRING" id="1518501.CQ10_12400"/>
<feature type="domain" description="HTH crp-type" evidence="4">
    <location>
        <begin position="150"/>
        <end position="215"/>
    </location>
</feature>
<evidence type="ECO:0000313" key="5">
    <source>
        <dbReference type="EMBL" id="KRR12960.1"/>
    </source>
</evidence>
<gene>
    <name evidence="5" type="ORF">CP49_31565</name>
</gene>
<reference evidence="5 6" key="1">
    <citation type="submission" date="2014-03" db="EMBL/GenBank/DDBJ databases">
        <title>Bradyrhizobium valentinum sp. nov., isolated from effective nodules of Lupinus mariae-josephae, a lupine endemic of basic-lime soils in Eastern Spain.</title>
        <authorList>
            <person name="Duran D."/>
            <person name="Rey L."/>
            <person name="Navarro A."/>
            <person name="Busquets A."/>
            <person name="Imperial J."/>
            <person name="Ruiz-Argueso T."/>
        </authorList>
    </citation>
    <scope>NUCLEOTIDE SEQUENCE [LARGE SCALE GENOMIC DNA]</scope>
    <source>
        <strain evidence="5 6">LmjM3</strain>
    </source>
</reference>
<dbReference type="Gene3D" id="2.60.120.10">
    <property type="entry name" value="Jelly Rolls"/>
    <property type="match status" value="1"/>
</dbReference>
<dbReference type="InterPro" id="IPR014710">
    <property type="entry name" value="RmlC-like_jellyroll"/>
</dbReference>
<dbReference type="InterPro" id="IPR036390">
    <property type="entry name" value="WH_DNA-bd_sf"/>
</dbReference>
<keyword evidence="6" id="KW-1185">Reference proteome</keyword>
<dbReference type="InterPro" id="IPR018490">
    <property type="entry name" value="cNMP-bd_dom_sf"/>
</dbReference>
<organism evidence="5 6">
    <name type="scientific">Bradyrhizobium valentinum</name>
    <dbReference type="NCBI Taxonomy" id="1518501"/>
    <lineage>
        <taxon>Bacteria</taxon>
        <taxon>Pseudomonadati</taxon>
        <taxon>Pseudomonadota</taxon>
        <taxon>Alphaproteobacteria</taxon>
        <taxon>Hyphomicrobiales</taxon>
        <taxon>Nitrobacteraceae</taxon>
        <taxon>Bradyrhizobium</taxon>
    </lineage>
</organism>
<proteinExistence type="predicted"/>
<accession>A0A0R3M6I4</accession>
<dbReference type="InterPro" id="IPR012318">
    <property type="entry name" value="HTH_CRP"/>
</dbReference>
<keyword evidence="2" id="KW-0238">DNA-binding</keyword>
<dbReference type="Pfam" id="PF13545">
    <property type="entry name" value="HTH_Crp_2"/>
    <property type="match status" value="1"/>
</dbReference>
<dbReference type="GO" id="GO:0006355">
    <property type="term" value="P:regulation of DNA-templated transcription"/>
    <property type="evidence" value="ECO:0007669"/>
    <property type="project" value="InterPro"/>
</dbReference>
<evidence type="ECO:0000313" key="6">
    <source>
        <dbReference type="Proteomes" id="UP000051913"/>
    </source>
</evidence>
<sequence>MELLVAAENHLLSLLDASALALLKPHMRTITVDHGELLHGAASEIEFAYFPRSCIISVLATTEQGTTAETSIVGREGMIGSSTIHGITTSFADSIVQVAGEAVRIPAAEVHRVGRDSDSFRKTVALFDLSLLAQSQQSTACQALHQVESRAARWLLQCRRRLGSNDIRLTQEFFGQMLGVQRTTINLVERTLQNAGLIQIGRGRISILDAEGLQEVSCDCYDRIERRYEELLGPLD</sequence>
<dbReference type="Proteomes" id="UP000051913">
    <property type="component" value="Unassembled WGS sequence"/>
</dbReference>
<dbReference type="GO" id="GO:0003677">
    <property type="term" value="F:DNA binding"/>
    <property type="evidence" value="ECO:0007669"/>
    <property type="project" value="UniProtKB-KW"/>
</dbReference>
<comment type="caution">
    <text evidence="5">The sequence shown here is derived from an EMBL/GenBank/DDBJ whole genome shotgun (WGS) entry which is preliminary data.</text>
</comment>
<keyword evidence="1" id="KW-0805">Transcription regulation</keyword>
<dbReference type="EMBL" id="LLXX01000023">
    <property type="protein sequence ID" value="KRR12960.1"/>
    <property type="molecule type" value="Genomic_DNA"/>
</dbReference>
<dbReference type="SUPFAM" id="SSF46785">
    <property type="entry name" value="Winged helix' DNA-binding domain"/>
    <property type="match status" value="1"/>
</dbReference>
<evidence type="ECO:0000259" key="4">
    <source>
        <dbReference type="Pfam" id="PF13545"/>
    </source>
</evidence>
<evidence type="ECO:0000256" key="1">
    <source>
        <dbReference type="ARBA" id="ARBA00023015"/>
    </source>
</evidence>
<keyword evidence="3" id="KW-0804">Transcription</keyword>
<dbReference type="SUPFAM" id="SSF51206">
    <property type="entry name" value="cAMP-binding domain-like"/>
    <property type="match status" value="1"/>
</dbReference>
<evidence type="ECO:0000256" key="2">
    <source>
        <dbReference type="ARBA" id="ARBA00023125"/>
    </source>
</evidence>